<feature type="region of interest" description="Disordered" evidence="1">
    <location>
        <begin position="389"/>
        <end position="408"/>
    </location>
</feature>
<dbReference type="RefSeq" id="WP_167377484.1">
    <property type="nucleotide sequence ID" value="NZ_LT009756.1"/>
</dbReference>
<feature type="compositionally biased region" description="Low complexity" evidence="1">
    <location>
        <begin position="131"/>
        <end position="140"/>
    </location>
</feature>
<feature type="region of interest" description="Disordered" evidence="1">
    <location>
        <begin position="552"/>
        <end position="586"/>
    </location>
</feature>
<feature type="region of interest" description="Disordered" evidence="1">
    <location>
        <begin position="350"/>
        <end position="375"/>
    </location>
</feature>
<feature type="compositionally biased region" description="Basic and acidic residues" evidence="1">
    <location>
        <begin position="240"/>
        <end position="270"/>
    </location>
</feature>
<feature type="region of interest" description="Disordered" evidence="1">
    <location>
        <begin position="201"/>
        <end position="329"/>
    </location>
</feature>
<feature type="region of interest" description="Disordered" evidence="1">
    <location>
        <begin position="460"/>
        <end position="515"/>
    </location>
</feature>
<sequence>MADFVAVIRKAVDGLANNTPENRAKVYDKARSAVVRQLENMKPRPPEELLRRQIAKLDAAIAEVDSEYAEALPALEDDDALQPAAEETATSYYQQDVADEPAAHATEPDHAAEPHHERQEERYEPVEEESAPVVAAQPEPVYEEPAREEEPLHETPVSTAPSHDEERYAEREPEELYDAPEPVHVAQAAVSHEEVGTYFTRAEEEPAYQPEAERDIAPETPVHADDSVPPHWAQPVDEDDWRKLDQAEDEEVRPAAEDYAEVRNERDERPVVAGYAAQHYQAPDVSFEPERRNEEEHAGHRAGIDHDPIFGGQGDFSEPRQTEDTAPKKAAVVEDFSSYFQDTDIAIPAKDAPALPRADNDPFDDRAAAKENKERTPWDDLDELIGYDGASSSNRATADEPPALGAGATTPAYMVKKKPRRNYASLVLALVGVGLLAGGGYALWQNRDALNDMVGGLVQSAQKGGETQTPSPDTAQTQTSTPPAGQQPPATGQQPATNPTNHQAQPHGDDGSVTGTKFTQRLLADGTERDEGPAPGANGQPVTAEGQSVYEQNVAPPPAGEAPANTAGAPAGTPAGTPPAQQPAAAATGDRMFLYEEVLGQTVPTAIQGSVSWSLQQENDADGKPSPTVQGQITVPGRGLSALITFKRNTDPSLPASHLIEIVFSVSPGFEGGAIDSVQRIAMKSTEQDRGNALIAVPAKITDDFHMIALNDFPDAMKTNLELLKSRNWIDIPVSYRNGRRALLTLQKGNDGIAAFDKALSEWAAATPAAGGQ</sequence>
<feature type="region of interest" description="Disordered" evidence="1">
    <location>
        <begin position="73"/>
        <end position="180"/>
    </location>
</feature>
<feature type="transmembrane region" description="Helical" evidence="2">
    <location>
        <begin position="423"/>
        <end position="444"/>
    </location>
</feature>
<evidence type="ECO:0000256" key="1">
    <source>
        <dbReference type="SAM" id="MobiDB-lite"/>
    </source>
</evidence>
<feature type="compositionally biased region" description="Basic and acidic residues" evidence="1">
    <location>
        <begin position="211"/>
        <end position="228"/>
    </location>
</feature>
<gene>
    <name evidence="3" type="ORF">AGR13a_Cc310028</name>
</gene>
<evidence type="ECO:0000256" key="2">
    <source>
        <dbReference type="SAM" id="Phobius"/>
    </source>
</evidence>
<dbReference type="Proteomes" id="UP000191812">
    <property type="component" value="Unassembled WGS sequence"/>
</dbReference>
<proteinExistence type="predicted"/>
<keyword evidence="4" id="KW-1185">Reference proteome</keyword>
<feature type="compositionally biased region" description="Low complexity" evidence="1">
    <location>
        <begin position="467"/>
        <end position="500"/>
    </location>
</feature>
<evidence type="ECO:0000313" key="3">
    <source>
        <dbReference type="EMBL" id="CUX34728.1"/>
    </source>
</evidence>
<accession>A0ABM9VGM8</accession>
<keyword evidence="2" id="KW-1133">Transmembrane helix</keyword>
<reference evidence="3 4" key="1">
    <citation type="submission" date="2016-01" db="EMBL/GenBank/DDBJ databases">
        <authorList>
            <person name="Regsiter A."/>
            <person name="william w."/>
        </authorList>
    </citation>
    <scope>NUCLEOTIDE SEQUENCE [LARGE SCALE GENOMIC DNA]</scope>
    <source>
        <strain evidence="3 4">CFBP 6927</strain>
    </source>
</reference>
<feature type="compositionally biased region" description="Low complexity" evidence="1">
    <location>
        <begin position="561"/>
        <end position="575"/>
    </location>
</feature>
<dbReference type="EMBL" id="FBWH01000025">
    <property type="protein sequence ID" value="CUX34728.1"/>
    <property type="molecule type" value="Genomic_DNA"/>
</dbReference>
<keyword evidence="2" id="KW-0812">Transmembrane</keyword>
<feature type="compositionally biased region" description="Basic and acidic residues" evidence="1">
    <location>
        <begin position="144"/>
        <end position="153"/>
    </location>
</feature>
<protein>
    <recommendedName>
        <fullName evidence="5">Transmembrane protein</fullName>
    </recommendedName>
</protein>
<feature type="compositionally biased region" description="Basic and acidic residues" evidence="1">
    <location>
        <begin position="317"/>
        <end position="327"/>
    </location>
</feature>
<organism evidence="3 4">
    <name type="scientific">Agrobacterium genomosp. 13 str. CFBP 6927</name>
    <dbReference type="NCBI Taxonomy" id="1183428"/>
    <lineage>
        <taxon>Bacteria</taxon>
        <taxon>Pseudomonadati</taxon>
        <taxon>Pseudomonadota</taxon>
        <taxon>Alphaproteobacteria</taxon>
        <taxon>Hyphomicrobiales</taxon>
        <taxon>Rhizobiaceae</taxon>
        <taxon>Rhizobium/Agrobacterium group</taxon>
        <taxon>Agrobacterium</taxon>
        <taxon>Agrobacterium tumefaciens complex</taxon>
    </lineage>
</organism>
<feature type="compositionally biased region" description="Basic and acidic residues" evidence="1">
    <location>
        <begin position="358"/>
        <end position="375"/>
    </location>
</feature>
<evidence type="ECO:0008006" key="5">
    <source>
        <dbReference type="Google" id="ProtNLM"/>
    </source>
</evidence>
<evidence type="ECO:0000313" key="4">
    <source>
        <dbReference type="Proteomes" id="UP000191812"/>
    </source>
</evidence>
<name>A0ABM9VGM8_9HYPH</name>
<keyword evidence="2" id="KW-0472">Membrane</keyword>
<comment type="caution">
    <text evidence="3">The sequence shown here is derived from an EMBL/GenBank/DDBJ whole genome shotgun (WGS) entry which is preliminary data.</text>
</comment>
<feature type="compositionally biased region" description="Basic and acidic residues" evidence="1">
    <location>
        <begin position="288"/>
        <end position="308"/>
    </location>
</feature>
<feature type="compositionally biased region" description="Basic and acidic residues" evidence="1">
    <location>
        <begin position="106"/>
        <end position="125"/>
    </location>
</feature>
<feature type="compositionally biased region" description="Basic and acidic residues" evidence="1">
    <location>
        <begin position="162"/>
        <end position="171"/>
    </location>
</feature>